<feature type="signal peptide" evidence="4">
    <location>
        <begin position="1"/>
        <end position="25"/>
    </location>
</feature>
<evidence type="ECO:0000256" key="2">
    <source>
        <dbReference type="ARBA" id="ARBA00014031"/>
    </source>
</evidence>
<evidence type="ECO:0000256" key="4">
    <source>
        <dbReference type="SAM" id="SignalP"/>
    </source>
</evidence>
<keyword evidence="3 4" id="KW-0732">Signal</keyword>
<evidence type="ECO:0000313" key="5">
    <source>
        <dbReference type="EMBL" id="WQH02448.1"/>
    </source>
</evidence>
<dbReference type="InterPro" id="IPR018893">
    <property type="entry name" value="T8SS_CsgF"/>
</dbReference>
<dbReference type="EMBL" id="CP140152">
    <property type="protein sequence ID" value="WQH02448.1"/>
    <property type="molecule type" value="Genomic_DNA"/>
</dbReference>
<name>A0ABZ0XSN0_9BURK</name>
<organism evidence="5 6">
    <name type="scientific">Duganella zoogloeoides</name>
    <dbReference type="NCBI Taxonomy" id="75659"/>
    <lineage>
        <taxon>Bacteria</taxon>
        <taxon>Pseudomonadati</taxon>
        <taxon>Pseudomonadota</taxon>
        <taxon>Betaproteobacteria</taxon>
        <taxon>Burkholderiales</taxon>
        <taxon>Oxalobacteraceae</taxon>
        <taxon>Telluria group</taxon>
        <taxon>Duganella</taxon>
    </lineage>
</organism>
<reference evidence="5 6" key="1">
    <citation type="submission" date="2023-11" db="EMBL/GenBank/DDBJ databases">
        <title>MicrobeMod: A computational toolkit for identifying prokaryotic methylation and restriction-modification with nanopore sequencing.</title>
        <authorList>
            <person name="Crits-Christoph A."/>
            <person name="Kang S.C."/>
            <person name="Lee H."/>
            <person name="Ostrov N."/>
        </authorList>
    </citation>
    <scope>NUCLEOTIDE SEQUENCE [LARGE SCALE GENOMIC DNA]</scope>
    <source>
        <strain evidence="5 6">ATCC 25935</strain>
    </source>
</reference>
<keyword evidence="6" id="KW-1185">Reference proteome</keyword>
<accession>A0ABZ0XSN0</accession>
<comment type="function">
    <text evidence="1">May be involved in the biogenesis of curli organelles.</text>
</comment>
<feature type="chain" id="PRO_5047510730" description="Curli production assembly/transport component CsgF" evidence="4">
    <location>
        <begin position="26"/>
        <end position="144"/>
    </location>
</feature>
<gene>
    <name evidence="5" type="ORF">SR858_15330</name>
</gene>
<evidence type="ECO:0000256" key="1">
    <source>
        <dbReference type="ARBA" id="ARBA00003989"/>
    </source>
</evidence>
<evidence type="ECO:0000256" key="3">
    <source>
        <dbReference type="ARBA" id="ARBA00022729"/>
    </source>
</evidence>
<sequence>MMRTHSLRTGMLLLLAGAMHFHASATELVYQAVNPSFGGYPANGQHLLAVASATNKHVDKGLGYSSLLDQSPLTQFNQTLERTVLSQLASAATSKLTGPDGKLLPGTFQTSNFTITVTDLGGGMLRITTVDKTTGASTSFEVSQ</sequence>
<dbReference type="Pfam" id="PF10614">
    <property type="entry name" value="CsgF"/>
    <property type="match status" value="1"/>
</dbReference>
<evidence type="ECO:0000313" key="6">
    <source>
        <dbReference type="Proteomes" id="UP001326110"/>
    </source>
</evidence>
<dbReference type="Proteomes" id="UP001326110">
    <property type="component" value="Chromosome"/>
</dbReference>
<dbReference type="RefSeq" id="WP_322533655.1">
    <property type="nucleotide sequence ID" value="NZ_CP140152.1"/>
</dbReference>
<protein>
    <recommendedName>
        <fullName evidence="2">Curli production assembly/transport component CsgF</fullName>
    </recommendedName>
</protein>
<proteinExistence type="predicted"/>